<accession>A0A502KV81</accession>
<evidence type="ECO:0000313" key="1">
    <source>
        <dbReference type="EMBL" id="TPH13941.1"/>
    </source>
</evidence>
<dbReference type="InterPro" id="IPR009045">
    <property type="entry name" value="Zn_M74/Hedgehog-like"/>
</dbReference>
<gene>
    <name evidence="1" type="ORF">EPA86_12555</name>
</gene>
<dbReference type="AlphaFoldDB" id="A0A502KV81"/>
<dbReference type="OrthoDB" id="7171572at2"/>
<comment type="caution">
    <text evidence="1">The sequence shown here is derived from an EMBL/GenBank/DDBJ whole genome shotgun (WGS) entry which is preliminary data.</text>
</comment>
<dbReference type="RefSeq" id="WP_140604110.1">
    <property type="nucleotide sequence ID" value="NZ_SAWY01000027.1"/>
</dbReference>
<keyword evidence="2" id="KW-1185">Reference proteome</keyword>
<protein>
    <submittedName>
        <fullName evidence="1">Peptidase M15</fullName>
    </submittedName>
</protein>
<dbReference type="Proteomes" id="UP000315303">
    <property type="component" value="Unassembled WGS sequence"/>
</dbReference>
<name>A0A502KV81_9GAMM</name>
<proteinExistence type="predicted"/>
<reference evidence="1 2" key="1">
    <citation type="submission" date="2019-01" db="EMBL/GenBank/DDBJ databases">
        <title>Litorilituus lipolytica sp. nov., isolated from intertidal sand of the Yellow Sea in China.</title>
        <authorList>
            <person name="Liu A."/>
        </authorList>
    </citation>
    <scope>NUCLEOTIDE SEQUENCE [LARGE SCALE GENOMIC DNA]</scope>
    <source>
        <strain evidence="1 2">RZ04</strain>
    </source>
</reference>
<dbReference type="EMBL" id="SAWY01000027">
    <property type="protein sequence ID" value="TPH13941.1"/>
    <property type="molecule type" value="Genomic_DNA"/>
</dbReference>
<organism evidence="1 2">
    <name type="scientific">Litorilituus lipolyticus</name>
    <dbReference type="NCBI Taxonomy" id="2491017"/>
    <lineage>
        <taxon>Bacteria</taxon>
        <taxon>Pseudomonadati</taxon>
        <taxon>Pseudomonadota</taxon>
        <taxon>Gammaproteobacteria</taxon>
        <taxon>Alteromonadales</taxon>
        <taxon>Colwelliaceae</taxon>
        <taxon>Litorilituus</taxon>
    </lineage>
</organism>
<evidence type="ECO:0000313" key="2">
    <source>
        <dbReference type="Proteomes" id="UP000315303"/>
    </source>
</evidence>
<sequence>MNKALFNELEKIGRIQLSEHFFMREFLYSEISIANNISNLPDNLAIAVEAGTQLCEQVLEPIQKAWGRLYIRSGYRSSKVNEFGNKNNMNCASNASNFGAHIWDIADNEGFIGASACVVIPKFLPYFQKAGDWPSLAWWLHENIPNYTDICFFNNNAAFNIRWSQNISAKQNIKSFLINPDTGSKEAIVKKGKIHQKYVNIIPSKRFEKIIHLIK</sequence>
<dbReference type="SUPFAM" id="SSF55166">
    <property type="entry name" value="Hedgehog/DD-peptidase"/>
    <property type="match status" value="1"/>
</dbReference>